<reference evidence="2" key="1">
    <citation type="submission" date="2021-01" db="EMBL/GenBank/DDBJ databases">
        <title>Genome public.</title>
        <authorList>
            <person name="Liu C."/>
            <person name="Sun Q."/>
        </authorList>
    </citation>
    <scope>NUCLEOTIDE SEQUENCE</scope>
    <source>
        <strain evidence="2">M6</strain>
    </source>
</reference>
<protein>
    <submittedName>
        <fullName evidence="2">Polysaccharide deacetylase family protein</fullName>
    </submittedName>
</protein>
<dbReference type="Pfam" id="PF01522">
    <property type="entry name" value="Polysacc_deac_1"/>
    <property type="match status" value="1"/>
</dbReference>
<dbReference type="AlphaFoldDB" id="A0A934TZB3"/>
<organism evidence="2 3">
    <name type="scientific">Ruminococcus difficilis</name>
    <dbReference type="NCBI Taxonomy" id="2763069"/>
    <lineage>
        <taxon>Bacteria</taxon>
        <taxon>Bacillati</taxon>
        <taxon>Bacillota</taxon>
        <taxon>Clostridia</taxon>
        <taxon>Eubacteriales</taxon>
        <taxon>Oscillospiraceae</taxon>
        <taxon>Ruminococcus</taxon>
    </lineage>
</organism>
<dbReference type="InterPro" id="IPR002509">
    <property type="entry name" value="NODB_dom"/>
</dbReference>
<proteinExistence type="predicted"/>
<dbReference type="CDD" id="cd10929">
    <property type="entry name" value="CE4_u5"/>
    <property type="match status" value="1"/>
</dbReference>
<dbReference type="Gene3D" id="3.20.20.370">
    <property type="entry name" value="Glycoside hydrolase/deacetylase"/>
    <property type="match status" value="1"/>
</dbReference>
<comment type="caution">
    <text evidence="2">The sequence shown here is derived from an EMBL/GenBank/DDBJ whole genome shotgun (WGS) entry which is preliminary data.</text>
</comment>
<evidence type="ECO:0000313" key="3">
    <source>
        <dbReference type="Proteomes" id="UP000633365"/>
    </source>
</evidence>
<dbReference type="SUPFAM" id="SSF88713">
    <property type="entry name" value="Glycoside hydrolase/deacetylase"/>
    <property type="match status" value="1"/>
</dbReference>
<dbReference type="EMBL" id="JAEQMG010000040">
    <property type="protein sequence ID" value="MBK6087598.1"/>
    <property type="molecule type" value="Genomic_DNA"/>
</dbReference>
<sequence>MNKPILITSLDFELFWGMQDGWKLEEYQENILGGRKAIPKLLKLFQKHGIHTTWATVGFMFADNYEDVQQYFPEKSLLPSYDNEKLSSYRCFAEIGKNEEEAPCFYAPSLIRQVSEADGQEIGTHTFSHYYCRENGQTIEQFEADIKAAVAIAKAKGFHVESLVLPRNQSVPEYTKVLSELGIETYRDEENDWIHTKVKINAIKRILRLMDVYFPLTGQGGYLPKKEHGVWNLTGSRMYKPYFKPLGFLEGMKVRRIKKQMLHAAKNNLVFHLWWHPHNIGVRTDYHLKQLEDIFSYYDELKEKYGMQSMNMREATEYFFER</sequence>
<evidence type="ECO:0000313" key="2">
    <source>
        <dbReference type="EMBL" id="MBK6087598.1"/>
    </source>
</evidence>
<name>A0A934TZB3_9FIRM</name>
<feature type="domain" description="NodB homology" evidence="1">
    <location>
        <begin position="35"/>
        <end position="184"/>
    </location>
</feature>
<keyword evidence="3" id="KW-1185">Reference proteome</keyword>
<dbReference type="Proteomes" id="UP000633365">
    <property type="component" value="Unassembled WGS sequence"/>
</dbReference>
<evidence type="ECO:0000259" key="1">
    <source>
        <dbReference type="Pfam" id="PF01522"/>
    </source>
</evidence>
<gene>
    <name evidence="2" type="ORF">JKK62_02855</name>
</gene>
<dbReference type="GO" id="GO:0005975">
    <property type="term" value="P:carbohydrate metabolic process"/>
    <property type="evidence" value="ECO:0007669"/>
    <property type="project" value="InterPro"/>
</dbReference>
<accession>A0A934TZB3</accession>
<dbReference type="InterPro" id="IPR011330">
    <property type="entry name" value="Glyco_hydro/deAcase_b/a-brl"/>
</dbReference>
<dbReference type="GO" id="GO:0016810">
    <property type="term" value="F:hydrolase activity, acting on carbon-nitrogen (but not peptide) bonds"/>
    <property type="evidence" value="ECO:0007669"/>
    <property type="project" value="InterPro"/>
</dbReference>